<feature type="compositionally biased region" description="Acidic residues" evidence="1">
    <location>
        <begin position="264"/>
        <end position="274"/>
    </location>
</feature>
<organism evidence="2 3">
    <name type="scientific">[Torrubiella] hemipterigena</name>
    <dbReference type="NCBI Taxonomy" id="1531966"/>
    <lineage>
        <taxon>Eukaryota</taxon>
        <taxon>Fungi</taxon>
        <taxon>Dikarya</taxon>
        <taxon>Ascomycota</taxon>
        <taxon>Pezizomycotina</taxon>
        <taxon>Sordariomycetes</taxon>
        <taxon>Hypocreomycetidae</taxon>
        <taxon>Hypocreales</taxon>
        <taxon>Clavicipitaceae</taxon>
        <taxon>Clavicipitaceae incertae sedis</taxon>
        <taxon>'Torrubiella' clade</taxon>
    </lineage>
</organism>
<dbReference type="Pfam" id="PF08208">
    <property type="entry name" value="RNA_polI_A34"/>
    <property type="match status" value="1"/>
</dbReference>
<gene>
    <name evidence="2" type="ORF">VHEMI07581</name>
</gene>
<name>A0A0A1TN68_9HYPO</name>
<dbReference type="HOGENOM" id="CLU_398527_0_0_1"/>
<feature type="compositionally biased region" description="Acidic residues" evidence="1">
    <location>
        <begin position="57"/>
        <end position="73"/>
    </location>
</feature>
<accession>A0A0A1TN68</accession>
<feature type="compositionally biased region" description="Acidic residues" evidence="1">
    <location>
        <begin position="214"/>
        <end position="231"/>
    </location>
</feature>
<feature type="region of interest" description="Disordered" evidence="1">
    <location>
        <begin position="1"/>
        <end position="303"/>
    </location>
</feature>
<dbReference type="PANTHER" id="PTHR28155">
    <property type="entry name" value="ACR243WP"/>
    <property type="match status" value="1"/>
</dbReference>
<dbReference type="AlphaFoldDB" id="A0A0A1TN68"/>
<dbReference type="OrthoDB" id="76224at2759"/>
<proteinExistence type="predicted"/>
<dbReference type="GO" id="GO:0006360">
    <property type="term" value="P:transcription by RNA polymerase I"/>
    <property type="evidence" value="ECO:0007669"/>
    <property type="project" value="InterPro"/>
</dbReference>
<dbReference type="EMBL" id="CDHN01000004">
    <property type="protein sequence ID" value="CEJ91897.1"/>
    <property type="molecule type" value="Genomic_DNA"/>
</dbReference>
<evidence type="ECO:0000313" key="2">
    <source>
        <dbReference type="EMBL" id="CEJ91897.1"/>
    </source>
</evidence>
<dbReference type="InterPro" id="IPR013240">
    <property type="entry name" value="DNA-dir_RNA_pol1_su_RPA34"/>
</dbReference>
<feature type="compositionally biased region" description="Acidic residues" evidence="1">
    <location>
        <begin position="133"/>
        <end position="142"/>
    </location>
</feature>
<keyword evidence="3" id="KW-1185">Reference proteome</keyword>
<feature type="compositionally biased region" description="Acidic residues" evidence="1">
    <location>
        <begin position="290"/>
        <end position="302"/>
    </location>
</feature>
<dbReference type="PANTHER" id="PTHR28155:SF1">
    <property type="entry name" value="DNA-DIRECTED RNA POLYMERASE I SUBUNIT RPA34.5-DOMAIN-CONTAINING PROTEIN"/>
    <property type="match status" value="1"/>
</dbReference>
<feature type="compositionally biased region" description="Low complexity" evidence="1">
    <location>
        <begin position="184"/>
        <end position="194"/>
    </location>
</feature>
<dbReference type="STRING" id="1531966.A0A0A1TN68"/>
<feature type="compositionally biased region" description="Pro residues" evidence="1">
    <location>
        <begin position="575"/>
        <end position="591"/>
    </location>
</feature>
<feature type="compositionally biased region" description="Basic and acidic residues" evidence="1">
    <location>
        <begin position="91"/>
        <end position="105"/>
    </location>
</feature>
<evidence type="ECO:0000313" key="3">
    <source>
        <dbReference type="Proteomes" id="UP000039046"/>
    </source>
</evidence>
<dbReference type="Proteomes" id="UP000039046">
    <property type="component" value="Unassembled WGS sequence"/>
</dbReference>
<dbReference type="InterPro" id="IPR053263">
    <property type="entry name" value="Euk_RPA34_RNAP_subunit"/>
</dbReference>
<evidence type="ECO:0008006" key="4">
    <source>
        <dbReference type="Google" id="ProtNLM"/>
    </source>
</evidence>
<feature type="compositionally biased region" description="Basic and acidic residues" evidence="1">
    <location>
        <begin position="1"/>
        <end position="24"/>
    </location>
</feature>
<feature type="compositionally biased region" description="Low complexity" evidence="1">
    <location>
        <begin position="241"/>
        <end position="250"/>
    </location>
</feature>
<feature type="compositionally biased region" description="Low complexity" evidence="1">
    <location>
        <begin position="164"/>
        <end position="176"/>
    </location>
</feature>
<reference evidence="2 3" key="1">
    <citation type="journal article" date="2015" name="Genome Announc.">
        <title>Draft Genome Sequence and Gene Annotation of the Entomopathogenic Fungus Verticillium hemipterigenum.</title>
        <authorList>
            <person name="Horn F."/>
            <person name="Habel A."/>
            <person name="Scharf D.H."/>
            <person name="Dworschak J."/>
            <person name="Brakhage A.A."/>
            <person name="Guthke R."/>
            <person name="Hertweck C."/>
            <person name="Linde J."/>
        </authorList>
    </citation>
    <scope>NUCLEOTIDE SEQUENCE [LARGE SCALE GENOMIC DNA]</scope>
</reference>
<dbReference type="Gene3D" id="6.20.250.70">
    <property type="match status" value="1"/>
</dbReference>
<feature type="region of interest" description="Disordered" evidence="1">
    <location>
        <begin position="440"/>
        <end position="621"/>
    </location>
</feature>
<protein>
    <recommendedName>
        <fullName evidence="4">RNA polymerase I, subunit RPA34.5</fullName>
    </recommendedName>
</protein>
<sequence length="621" mass="66099">MAPKEPFKVHSLSKHIEETKKGMSAEKQFNKTNTSKSKPLIKKKPLETSKSIVIDSSDSDSSSESDSDSDDGADFLSKLATPSGKAAPRHNKQDEIADSDVERKASQKTKAVAAKSAKVKKEESSSESSSSDSDSDSDSGSDSDEKKKAKPQTQTKKVVKRESTTTSATSSSGSDSSSDDSDSEPAPAKQAATQPKEKKAIPAKAKPVKKESSENEDTSSEESSSESESEPEPAPKKAVKPAKATAAPLAEPKKKQKKVVEPESSSEESDDEEEDKGKKSTETSASSEAESADSDSDVEMETSIEVVHRQKKTTSLAPFTAPGSNFVLRKSQGTDGQDVASLCSEANLNGKQLWYFTVPANVPISVVEDMEIPMNAGEDTTPSFTHDGDNYGLAFDRSFPKSSIQILIPSADGGSYQSARKSVDQVMQVRRITQLSSTIGPDEAAAIPSSRQVRPQPKGLKMRFQPIGVSSPVNNGGSIAEEDEDVEMDDAKPAPKKRKQRVSTAVADGTEAPKKKKTKKQPTLSDDEDAAAAEQLMGENLSHSLPPSSMPQPDTPQPSAKSASKSKKGAKETPVPVPYVPSQPKETPVPLPFGVSSQPSAPDTPTVKKSKKSKTVFASQP</sequence>
<evidence type="ECO:0000256" key="1">
    <source>
        <dbReference type="SAM" id="MobiDB-lite"/>
    </source>
</evidence>